<dbReference type="Proteomes" id="UP000294824">
    <property type="component" value="Unassembled WGS sequence"/>
</dbReference>
<dbReference type="InterPro" id="IPR013766">
    <property type="entry name" value="Thioredoxin_domain"/>
</dbReference>
<gene>
    <name evidence="5" type="ORF">DFQ06_3133</name>
    <name evidence="4" type="ORF">JCM19274_2429</name>
    <name evidence="3" type="ORF">JCM19300_1184</name>
</gene>
<dbReference type="OrthoDB" id="1146847at2"/>
<evidence type="ECO:0000313" key="5">
    <source>
        <dbReference type="EMBL" id="TDY61117.1"/>
    </source>
</evidence>
<protein>
    <recommendedName>
        <fullName evidence="2">Thioredoxin domain-containing protein</fullName>
    </recommendedName>
</protein>
<dbReference type="AlphaFoldDB" id="A0A090W6K5"/>
<dbReference type="STRING" id="221126.SAMN04489722_11634"/>
<dbReference type="EMBL" id="BBNQ01000010">
    <property type="protein sequence ID" value="GAL63162.1"/>
    <property type="molecule type" value="Genomic_DNA"/>
</dbReference>
<feature type="domain" description="Thioredoxin" evidence="2">
    <location>
        <begin position="334"/>
        <end position="474"/>
    </location>
</feature>
<feature type="chain" id="PRO_5010408428" description="Thioredoxin domain-containing protein" evidence="1">
    <location>
        <begin position="22"/>
        <end position="474"/>
    </location>
</feature>
<feature type="signal peptide" evidence="1">
    <location>
        <begin position="1"/>
        <end position="21"/>
    </location>
</feature>
<dbReference type="Proteomes" id="UP000029643">
    <property type="component" value="Unassembled WGS sequence"/>
</dbReference>
<sequence>MRVLFSILSIVLLISSCKNSAHNESDDFAYIGGEIINPTENTIILESKNKTIDTIKLDGRNRFFYKIDNFYPGIYTFRHGSEYQMIMLEPNDSLLFRLNTFDFDESLVYTGRGAKQNNFLLNEFLENKKTEQAVRRFRSLNPQAFTSKLDSIKQSQIAQFKKFKKKNDVSDAFENLILQHINYSYYASKETYPFRSNRNQIEEIFKTLPKDFYAYRNNIDYNNAKLKDFIAYKWFLKSNVSNLALNEHMDHCNKDDFKKGRSLCFNLDRLKQIDSLISDKGLKEELLYHYTVKFLSLSDDTDETNTILKNYLAKTENVKGKKMIINFAEAVSKLNAGNSLPNLDIVDYKNNSKDLSDLVNGTTVITFWSNTYYDHFKSSHHKLNRLKSKYPEVTFVSINIDSYNVNKAKRALQSNGFVSGNEYFFKSPKLATEALAIHPMTKTFIINKNKKIVNGNTNIFYGKFEEQLVGLLNK</sequence>
<reference evidence="5 8" key="2">
    <citation type="submission" date="2019-03" db="EMBL/GenBank/DDBJ databases">
        <title>Genomic Encyclopedia of Type Strains, Phase III (KMG-III): the genomes of soil and plant-associated and newly described type strains.</title>
        <authorList>
            <person name="Whitman W."/>
        </authorList>
    </citation>
    <scope>NUCLEOTIDE SEQUENCE [LARGE SCALE GENOMIC DNA]</scope>
    <source>
        <strain evidence="5 8">CECT 8301</strain>
    </source>
</reference>
<evidence type="ECO:0000313" key="6">
    <source>
        <dbReference type="Proteomes" id="UP000029643"/>
    </source>
</evidence>
<dbReference type="EMBL" id="SORL01000010">
    <property type="protein sequence ID" value="TDY61117.1"/>
    <property type="molecule type" value="Genomic_DNA"/>
</dbReference>
<keyword evidence="8" id="KW-1185">Reference proteome</keyword>
<dbReference type="SUPFAM" id="SSF52833">
    <property type="entry name" value="Thioredoxin-like"/>
    <property type="match status" value="1"/>
</dbReference>
<organism evidence="3 7">
    <name type="scientific">Algibacter lectus</name>
    <dbReference type="NCBI Taxonomy" id="221126"/>
    <lineage>
        <taxon>Bacteria</taxon>
        <taxon>Pseudomonadati</taxon>
        <taxon>Bacteroidota</taxon>
        <taxon>Flavobacteriia</taxon>
        <taxon>Flavobacteriales</taxon>
        <taxon>Flavobacteriaceae</taxon>
        <taxon>Algibacter</taxon>
    </lineage>
</organism>
<keyword evidence="1" id="KW-0732">Signal</keyword>
<evidence type="ECO:0000313" key="3">
    <source>
        <dbReference type="EMBL" id="GAL63162.1"/>
    </source>
</evidence>
<proteinExistence type="predicted"/>
<evidence type="ECO:0000256" key="1">
    <source>
        <dbReference type="SAM" id="SignalP"/>
    </source>
</evidence>
<evidence type="ECO:0000313" key="4">
    <source>
        <dbReference type="EMBL" id="GAL81353.1"/>
    </source>
</evidence>
<dbReference type="Proteomes" id="UP000029644">
    <property type="component" value="Unassembled WGS sequence"/>
</dbReference>
<dbReference type="PROSITE" id="PS51257">
    <property type="entry name" value="PROKAR_LIPOPROTEIN"/>
    <property type="match status" value="1"/>
</dbReference>
<dbReference type="RefSeq" id="WP_052415381.1">
    <property type="nucleotide sequence ID" value="NZ_BBNQ01000010.1"/>
</dbReference>
<dbReference type="InterPro" id="IPR036249">
    <property type="entry name" value="Thioredoxin-like_sf"/>
</dbReference>
<dbReference type="PROSITE" id="PS51352">
    <property type="entry name" value="THIOREDOXIN_2"/>
    <property type="match status" value="1"/>
</dbReference>
<comment type="caution">
    <text evidence="3">The sequence shown here is derived from an EMBL/GenBank/DDBJ whole genome shotgun (WGS) entry which is preliminary data.</text>
</comment>
<reference evidence="6 7" key="1">
    <citation type="journal article" date="2014" name="Genome Announc.">
        <title>Draft Genome Sequences of Marine Flavobacterium Algibacter lectus Strains SS8 and NR4.</title>
        <authorList>
            <person name="Takatani N."/>
            <person name="Nakanishi M."/>
            <person name="Meirelles P."/>
            <person name="Mino S."/>
            <person name="Suda W."/>
            <person name="Oshima K."/>
            <person name="Hattori M."/>
            <person name="Ohkuma M."/>
            <person name="Hosokawa M."/>
            <person name="Miyashita K."/>
            <person name="Thompson F.L."/>
            <person name="Niwa A."/>
            <person name="Sawabe T."/>
            <person name="Sawabe T."/>
        </authorList>
    </citation>
    <scope>NUCLEOTIDE SEQUENCE [LARGE SCALE GENOMIC DNA]</scope>
    <source>
        <strain evidence="4">JCM 19274</strain>
        <strain evidence="3 7">JCM 19300</strain>
        <strain evidence="6">JCM19274</strain>
    </source>
</reference>
<name>A0A090W6K5_9FLAO</name>
<evidence type="ECO:0000313" key="7">
    <source>
        <dbReference type="Proteomes" id="UP000029644"/>
    </source>
</evidence>
<dbReference type="EMBL" id="BBNU01000015">
    <property type="protein sequence ID" value="GAL81353.1"/>
    <property type="molecule type" value="Genomic_DNA"/>
</dbReference>
<accession>A0A4R8MAH3</accession>
<dbReference type="Gene3D" id="3.40.30.10">
    <property type="entry name" value="Glutaredoxin"/>
    <property type="match status" value="1"/>
</dbReference>
<evidence type="ECO:0000259" key="2">
    <source>
        <dbReference type="PROSITE" id="PS51352"/>
    </source>
</evidence>
<evidence type="ECO:0000313" key="8">
    <source>
        <dbReference type="Proteomes" id="UP000294824"/>
    </source>
</evidence>
<accession>A0A090W6K5</accession>